<feature type="transmembrane region" description="Helical" evidence="2">
    <location>
        <begin position="12"/>
        <end position="36"/>
    </location>
</feature>
<feature type="transmembrane region" description="Helical" evidence="2">
    <location>
        <begin position="42"/>
        <end position="61"/>
    </location>
</feature>
<evidence type="ECO:0000313" key="3">
    <source>
        <dbReference type="EMBL" id="AMC92481.1"/>
    </source>
</evidence>
<dbReference type="GO" id="GO:0022857">
    <property type="term" value="F:transmembrane transporter activity"/>
    <property type="evidence" value="ECO:0007669"/>
    <property type="project" value="InterPro"/>
</dbReference>
<dbReference type="PANTHER" id="PTHR23526:SF2">
    <property type="entry name" value="MAJOR FACILITATOR SUPERFAMILY (MFS) PROFILE DOMAIN-CONTAINING PROTEIN"/>
    <property type="match status" value="1"/>
</dbReference>
<reference evidence="3 4" key="1">
    <citation type="submission" date="2015-10" db="EMBL/GenBank/DDBJ databases">
        <title>Erysipelothrix larvae sp. LV19 isolated from the larval gut of the rhinoceros beetle, Trypoxylus dichotomus.</title>
        <authorList>
            <person name="Lim S."/>
            <person name="Kim B.-C."/>
        </authorList>
    </citation>
    <scope>NUCLEOTIDE SEQUENCE [LARGE SCALE GENOMIC DNA]</scope>
    <source>
        <strain evidence="3 4">LV19</strain>
    </source>
</reference>
<keyword evidence="2" id="KW-0812">Transmembrane</keyword>
<sequence>MITLVSKEKQIIYMNALFTFAMSMGNVFVNVFVYSYTQSLELTLLYACIRYFFIPIFSLIGGRMSTKHDLTRILSIGLVFMTGAFLYLLWIQDGIAEAVWKAFIVAGLTGCGEGLFWYAMNVMNQKTPRIEARSLFLSNMGLLNGIANIFAPVVTAVILGNVETDMFGYSMIFTLVIVLFIVVAYMSLRLSYVYRTPSFPFLELFKKGSEKWEYQKKTAVLHSLRECYTMALSGLLVFRMLNNSGEILSYYNALISSIVIASYWVVGRKVRHAMIINALYIGSFGLLASMLILSFSQGALMALLFGIINAISTPLYFNGFQMIRMRVFTEEAKDGNITGHIIASEFLMNIGRILGLGTIVILARSFPDPAYIQLGTIFMALGGIGVVILTYRMSKKYELV</sequence>
<feature type="transmembrane region" description="Helical" evidence="2">
    <location>
        <begin position="166"/>
        <end position="188"/>
    </location>
</feature>
<feature type="transmembrane region" description="Helical" evidence="2">
    <location>
        <begin position="141"/>
        <end position="160"/>
    </location>
</feature>
<feature type="transmembrane region" description="Helical" evidence="2">
    <location>
        <begin position="73"/>
        <end position="92"/>
    </location>
</feature>
<dbReference type="Gene3D" id="1.20.1250.20">
    <property type="entry name" value="MFS general substrate transporter like domains"/>
    <property type="match status" value="1"/>
</dbReference>
<gene>
    <name evidence="3" type="ORF">AOC36_00270</name>
</gene>
<keyword evidence="2" id="KW-1133">Transmembrane helix</keyword>
<dbReference type="OrthoDB" id="2086294at2"/>
<dbReference type="RefSeq" id="WP_067629746.1">
    <property type="nucleotide sequence ID" value="NZ_CP013213.1"/>
</dbReference>
<evidence type="ECO:0000256" key="2">
    <source>
        <dbReference type="SAM" id="Phobius"/>
    </source>
</evidence>
<evidence type="ECO:0008006" key="5">
    <source>
        <dbReference type="Google" id="ProtNLM"/>
    </source>
</evidence>
<accession>A0A0X8GXZ2</accession>
<dbReference type="AlphaFoldDB" id="A0A0X8GXZ2"/>
<evidence type="ECO:0000256" key="1">
    <source>
        <dbReference type="ARBA" id="ARBA00004651"/>
    </source>
</evidence>
<dbReference type="EMBL" id="CP013213">
    <property type="protein sequence ID" value="AMC92481.1"/>
    <property type="molecule type" value="Genomic_DNA"/>
</dbReference>
<feature type="transmembrane region" description="Helical" evidence="2">
    <location>
        <begin position="219"/>
        <end position="241"/>
    </location>
</feature>
<dbReference type="Pfam" id="PF07690">
    <property type="entry name" value="MFS_1"/>
    <property type="match status" value="1"/>
</dbReference>
<evidence type="ECO:0000313" key="4">
    <source>
        <dbReference type="Proteomes" id="UP000063781"/>
    </source>
</evidence>
<feature type="transmembrane region" description="Helical" evidence="2">
    <location>
        <begin position="247"/>
        <end position="266"/>
    </location>
</feature>
<feature type="transmembrane region" description="Helical" evidence="2">
    <location>
        <begin position="299"/>
        <end position="317"/>
    </location>
</feature>
<dbReference type="STRING" id="1514105.AOC36_00270"/>
<name>A0A0X8GXZ2_9FIRM</name>
<dbReference type="PANTHER" id="PTHR23526">
    <property type="entry name" value="INTEGRAL MEMBRANE TRANSPORT PROTEIN-RELATED"/>
    <property type="match status" value="1"/>
</dbReference>
<dbReference type="InterPro" id="IPR011701">
    <property type="entry name" value="MFS"/>
</dbReference>
<feature type="transmembrane region" description="Helical" evidence="2">
    <location>
        <begin position="370"/>
        <end position="391"/>
    </location>
</feature>
<feature type="transmembrane region" description="Helical" evidence="2">
    <location>
        <begin position="346"/>
        <end position="364"/>
    </location>
</feature>
<feature type="transmembrane region" description="Helical" evidence="2">
    <location>
        <begin position="98"/>
        <end position="120"/>
    </location>
</feature>
<dbReference type="InterPro" id="IPR036259">
    <property type="entry name" value="MFS_trans_sf"/>
</dbReference>
<protein>
    <recommendedName>
        <fullName evidence="5">MFS transporter</fullName>
    </recommendedName>
</protein>
<comment type="subcellular location">
    <subcellularLocation>
        <location evidence="1">Cell membrane</location>
        <topology evidence="1">Multi-pass membrane protein</topology>
    </subcellularLocation>
</comment>
<dbReference type="Proteomes" id="UP000063781">
    <property type="component" value="Chromosome"/>
</dbReference>
<keyword evidence="2" id="KW-0472">Membrane</keyword>
<keyword evidence="4" id="KW-1185">Reference proteome</keyword>
<dbReference type="SUPFAM" id="SSF103473">
    <property type="entry name" value="MFS general substrate transporter"/>
    <property type="match status" value="1"/>
</dbReference>
<organism evidence="3 4">
    <name type="scientific">Erysipelothrix larvae</name>
    <dbReference type="NCBI Taxonomy" id="1514105"/>
    <lineage>
        <taxon>Bacteria</taxon>
        <taxon>Bacillati</taxon>
        <taxon>Bacillota</taxon>
        <taxon>Erysipelotrichia</taxon>
        <taxon>Erysipelotrichales</taxon>
        <taxon>Erysipelotrichaceae</taxon>
        <taxon>Erysipelothrix</taxon>
    </lineage>
</organism>
<dbReference type="KEGG" id="erl:AOC36_00270"/>
<dbReference type="InterPro" id="IPR052528">
    <property type="entry name" value="Sugar_transport-like"/>
</dbReference>
<feature type="transmembrane region" description="Helical" evidence="2">
    <location>
        <begin position="273"/>
        <end position="293"/>
    </location>
</feature>
<proteinExistence type="predicted"/>
<dbReference type="GO" id="GO:0005886">
    <property type="term" value="C:plasma membrane"/>
    <property type="evidence" value="ECO:0007669"/>
    <property type="project" value="UniProtKB-SubCell"/>
</dbReference>